<dbReference type="AlphaFoldDB" id="A0A167BZJ2"/>
<comment type="caution">
    <text evidence="2">The sequence shown here is derived from an EMBL/GenBank/DDBJ whole genome shotgun (WGS) entry which is preliminary data.</text>
</comment>
<evidence type="ECO:0000313" key="3">
    <source>
        <dbReference type="Proteomes" id="UP000243498"/>
    </source>
</evidence>
<protein>
    <submittedName>
        <fullName evidence="2">Uncharacterized protein</fullName>
    </submittedName>
</protein>
<organism evidence="2 3">
    <name type="scientific">Metarhizium rileyi (strain RCEF 4871)</name>
    <name type="common">Nomuraea rileyi</name>
    <dbReference type="NCBI Taxonomy" id="1649241"/>
    <lineage>
        <taxon>Eukaryota</taxon>
        <taxon>Fungi</taxon>
        <taxon>Dikarya</taxon>
        <taxon>Ascomycota</taxon>
        <taxon>Pezizomycotina</taxon>
        <taxon>Sordariomycetes</taxon>
        <taxon>Hypocreomycetidae</taxon>
        <taxon>Hypocreales</taxon>
        <taxon>Clavicipitaceae</taxon>
        <taxon>Metarhizium</taxon>
    </lineage>
</organism>
<gene>
    <name evidence="2" type="ORF">NOR_05695</name>
</gene>
<dbReference type="Proteomes" id="UP000243498">
    <property type="component" value="Unassembled WGS sequence"/>
</dbReference>
<feature type="signal peptide" evidence="1">
    <location>
        <begin position="1"/>
        <end position="18"/>
    </location>
</feature>
<dbReference type="EMBL" id="AZHC01000018">
    <property type="protein sequence ID" value="OAA40607.1"/>
    <property type="molecule type" value="Genomic_DNA"/>
</dbReference>
<proteinExistence type="predicted"/>
<keyword evidence="1" id="KW-0732">Signal</keyword>
<reference evidence="2 3" key="1">
    <citation type="journal article" date="2016" name="Genome Biol. Evol.">
        <title>Divergent and convergent evolution of fungal pathogenicity.</title>
        <authorList>
            <person name="Shang Y."/>
            <person name="Xiao G."/>
            <person name="Zheng P."/>
            <person name="Cen K."/>
            <person name="Zhan S."/>
            <person name="Wang C."/>
        </authorList>
    </citation>
    <scope>NUCLEOTIDE SEQUENCE [LARGE SCALE GENOMIC DNA]</scope>
    <source>
        <strain evidence="2 3">RCEF 4871</strain>
    </source>
</reference>
<sequence>MKSTTILLMTLGTSLVSAAAITPGTKPLPSYTGCVTPTATATATTAEPPHTTTPGPSECAIATTHTWYGNKSMGCRYDTASGFCVNDAILTLPCGCTKATNVVQQTTTVCAATDSAVNCYTGFMFTTTATNC</sequence>
<evidence type="ECO:0000313" key="2">
    <source>
        <dbReference type="EMBL" id="OAA40607.1"/>
    </source>
</evidence>
<feature type="chain" id="PRO_5007884476" evidence="1">
    <location>
        <begin position="19"/>
        <end position="132"/>
    </location>
</feature>
<accession>A0A167BZJ2</accession>
<dbReference type="OrthoDB" id="4941219at2759"/>
<name>A0A167BZJ2_METRR</name>
<evidence type="ECO:0000256" key="1">
    <source>
        <dbReference type="SAM" id="SignalP"/>
    </source>
</evidence>
<dbReference type="STRING" id="1081105.A0A167BZJ2"/>
<keyword evidence="3" id="KW-1185">Reference proteome</keyword>